<feature type="signal peptide" evidence="8">
    <location>
        <begin position="1"/>
        <end position="20"/>
    </location>
</feature>
<keyword evidence="4 7" id="KW-0378">Hydrolase</keyword>
<dbReference type="GO" id="GO:0008800">
    <property type="term" value="F:beta-lactamase activity"/>
    <property type="evidence" value="ECO:0007669"/>
    <property type="project" value="UniProtKB-UniRule"/>
</dbReference>
<dbReference type="Gene3D" id="3.40.710.10">
    <property type="entry name" value="DD-peptidase/beta-lactamase superfamily"/>
    <property type="match status" value="1"/>
</dbReference>
<dbReference type="InterPro" id="IPR001460">
    <property type="entry name" value="PCN-bd_Tpept"/>
</dbReference>
<evidence type="ECO:0000259" key="9">
    <source>
        <dbReference type="Pfam" id="PF00905"/>
    </source>
</evidence>
<dbReference type="Proteomes" id="UP000448575">
    <property type="component" value="Unassembled WGS sequence"/>
</dbReference>
<sequence length="247" mass="27166">MKRQSIALLAGLGLPLLAYSAEHCLAMADAASGKWLVHEGVCDKRLPPMSTFKLPLALMGYDAGVLWDEQAPVLPFKPGYVDWRPVWRQPHGPGTWMKESVVWYSQQITLQLGAERLAAYTRQFNYGNADVSGDPGQDNGLSESWLGSSLRISPDEQIAFLRRVVGRELQLKPAAYDMAATLVKWPQTVGGWHVFGKTGSGREVGWYVGWLEHSAQAGRRIVFAQAGAGSGMEQRDAFLARLPGLMP</sequence>
<dbReference type="SUPFAM" id="SSF56601">
    <property type="entry name" value="beta-lactamase/transpeptidase-like"/>
    <property type="match status" value="1"/>
</dbReference>
<dbReference type="AlphaFoldDB" id="A0A6N9HFQ8"/>
<comment type="catalytic activity">
    <reaction evidence="7">
        <text>a beta-lactam + H2O = a substituted beta-amino acid</text>
        <dbReference type="Rhea" id="RHEA:20401"/>
        <dbReference type="ChEBI" id="CHEBI:15377"/>
        <dbReference type="ChEBI" id="CHEBI:35627"/>
        <dbReference type="ChEBI" id="CHEBI:140347"/>
        <dbReference type="EC" id="3.5.2.6"/>
    </reaction>
</comment>
<feature type="active site" description="Acyl-ester intermediate" evidence="6">
    <location>
        <position position="50"/>
    </location>
</feature>
<evidence type="ECO:0000256" key="1">
    <source>
        <dbReference type="ARBA" id="ARBA00007898"/>
    </source>
</evidence>
<dbReference type="Pfam" id="PF00905">
    <property type="entry name" value="Transpeptidase"/>
    <property type="match status" value="1"/>
</dbReference>
<keyword evidence="5 7" id="KW-0046">Antibiotic resistance</keyword>
<gene>
    <name evidence="10" type="ORF">GTP41_09255</name>
</gene>
<organism evidence="10 11">
    <name type="scientific">Pseudoduganella guangdongensis</name>
    <dbReference type="NCBI Taxonomy" id="2692179"/>
    <lineage>
        <taxon>Bacteria</taxon>
        <taxon>Pseudomonadati</taxon>
        <taxon>Pseudomonadota</taxon>
        <taxon>Betaproteobacteria</taxon>
        <taxon>Burkholderiales</taxon>
        <taxon>Oxalobacteraceae</taxon>
        <taxon>Telluria group</taxon>
        <taxon>Pseudoduganella</taxon>
    </lineage>
</organism>
<evidence type="ECO:0000256" key="2">
    <source>
        <dbReference type="ARBA" id="ARBA00012865"/>
    </source>
</evidence>
<dbReference type="GO" id="GO:0008658">
    <property type="term" value="F:penicillin binding"/>
    <property type="evidence" value="ECO:0007669"/>
    <property type="project" value="InterPro"/>
</dbReference>
<comment type="caution">
    <text evidence="10">The sequence shown here is derived from an EMBL/GenBank/DDBJ whole genome shotgun (WGS) entry which is preliminary data.</text>
</comment>
<accession>A0A6N9HFQ8</accession>
<comment type="similarity">
    <text evidence="1 7">Belongs to the class-D beta-lactamase family.</text>
</comment>
<dbReference type="RefSeq" id="WP_161025274.1">
    <property type="nucleotide sequence ID" value="NZ_WWCJ01000005.1"/>
</dbReference>
<evidence type="ECO:0000256" key="7">
    <source>
        <dbReference type="RuleBase" id="RU361140"/>
    </source>
</evidence>
<evidence type="ECO:0000256" key="3">
    <source>
        <dbReference type="ARBA" id="ARBA00022729"/>
    </source>
</evidence>
<feature type="domain" description="Penicillin-binding protein transpeptidase" evidence="9">
    <location>
        <begin position="37"/>
        <end position="214"/>
    </location>
</feature>
<evidence type="ECO:0000256" key="4">
    <source>
        <dbReference type="ARBA" id="ARBA00022801"/>
    </source>
</evidence>
<dbReference type="InterPro" id="IPR012338">
    <property type="entry name" value="Beta-lactam/transpept-like"/>
</dbReference>
<keyword evidence="3 8" id="KW-0732">Signal</keyword>
<reference evidence="10 11" key="1">
    <citation type="submission" date="2019-12" db="EMBL/GenBank/DDBJ databases">
        <title>Novel species isolated from a subtropical stream in China.</title>
        <authorList>
            <person name="Lu H."/>
        </authorList>
    </citation>
    <scope>NUCLEOTIDE SEQUENCE [LARGE SCALE GENOMIC DNA]</scope>
    <source>
        <strain evidence="10 11">DS3</strain>
    </source>
</reference>
<dbReference type="PROSITE" id="PS00337">
    <property type="entry name" value="BETA_LACTAMASE_D"/>
    <property type="match status" value="1"/>
</dbReference>
<feature type="modified residue" description="N6-carboxylysine" evidence="6">
    <location>
        <position position="53"/>
    </location>
</feature>
<dbReference type="GO" id="GO:0046677">
    <property type="term" value="P:response to antibiotic"/>
    <property type="evidence" value="ECO:0007669"/>
    <property type="project" value="UniProtKB-UniRule"/>
</dbReference>
<dbReference type="EMBL" id="WWCJ01000005">
    <property type="protein sequence ID" value="MYN02286.1"/>
    <property type="molecule type" value="Genomic_DNA"/>
</dbReference>
<dbReference type="EC" id="3.5.2.6" evidence="2 7"/>
<name>A0A6N9HFQ8_9BURK</name>
<evidence type="ECO:0000313" key="11">
    <source>
        <dbReference type="Proteomes" id="UP000448575"/>
    </source>
</evidence>
<evidence type="ECO:0000256" key="6">
    <source>
        <dbReference type="PIRSR" id="PIRSR602137-50"/>
    </source>
</evidence>
<evidence type="ECO:0000256" key="8">
    <source>
        <dbReference type="SAM" id="SignalP"/>
    </source>
</evidence>
<protein>
    <recommendedName>
        <fullName evidence="2 7">Beta-lactamase</fullName>
        <ecNumber evidence="2 7">3.5.2.6</ecNumber>
    </recommendedName>
</protein>
<keyword evidence="11" id="KW-1185">Reference proteome</keyword>
<proteinExistence type="inferred from homology"/>
<dbReference type="InterPro" id="IPR002137">
    <property type="entry name" value="Beta-lactam_class-D_AS"/>
</dbReference>
<feature type="chain" id="PRO_5026792566" description="Beta-lactamase" evidence="8">
    <location>
        <begin position="21"/>
        <end position="247"/>
    </location>
</feature>
<evidence type="ECO:0000313" key="10">
    <source>
        <dbReference type="EMBL" id="MYN02286.1"/>
    </source>
</evidence>
<dbReference type="GO" id="GO:0017001">
    <property type="term" value="P:antibiotic catabolic process"/>
    <property type="evidence" value="ECO:0007669"/>
    <property type="project" value="InterPro"/>
</dbReference>
<evidence type="ECO:0000256" key="5">
    <source>
        <dbReference type="ARBA" id="ARBA00023251"/>
    </source>
</evidence>